<dbReference type="Pfam" id="PF03577">
    <property type="entry name" value="Peptidase_C69"/>
    <property type="match status" value="1"/>
</dbReference>
<evidence type="ECO:0000256" key="2">
    <source>
        <dbReference type="ARBA" id="ARBA00007225"/>
    </source>
</evidence>
<keyword evidence="3 6" id="KW-0645">Protease</keyword>
<comment type="caution">
    <text evidence="7">The sequence shown here is derived from an EMBL/GenBank/DDBJ whole genome shotgun (WGS) entry which is preliminary data.</text>
</comment>
<evidence type="ECO:0000256" key="6">
    <source>
        <dbReference type="RuleBase" id="RU364089"/>
    </source>
</evidence>
<sequence>MYNYRNEINEGVFNMPKFPEYDACTSILVGKKASVDGSTMIGRNEDCKATWPKHFVVHPHKEYKEKPVFKAQENAFMMELPTVRGKYTATPEWTNKEGLFEEEGINEYGVAMSATESAYSNSYVLGFDPLVEGGISEASVVTVVLPYVKTAREGVKRLGEIVSKYGSSESNGILFSDQEEVWYFEIGSGHQWVAMRIPDDCYAVVSNRLAIQNIDFDDPDNFMWSADIIDFVRKNHLNNSNNGSFNFREIFGTRNESDLYYNNPRVWYGQRMFNPEIKQDPESYDLPFVRKPSRLISVQDAKDFLASHYQGTPFDPVGKGSHEDKTRYRPISLAKAQESHVLQIRPNLPIEVGGIHWLSMGVAAQSVFVPFFAGIKDTPLEYKIGKLTYEPKSAYWIFKLAGVLLDPHYNTFVDVVGDVQEKLNIYFQQKINEADIKANDLAPQEVSDFVTKISNECAEYAMDSYRHLSYEMISKSTDFSKLNYNTDENL</sequence>
<dbReference type="EMBL" id="AZCK01000002">
    <property type="protein sequence ID" value="KRK24770.1"/>
    <property type="molecule type" value="Genomic_DNA"/>
</dbReference>
<dbReference type="GO" id="GO:0016805">
    <property type="term" value="F:dipeptidase activity"/>
    <property type="evidence" value="ECO:0007669"/>
    <property type="project" value="UniProtKB-KW"/>
</dbReference>
<evidence type="ECO:0000256" key="3">
    <source>
        <dbReference type="ARBA" id="ARBA00022670"/>
    </source>
</evidence>
<dbReference type="AlphaFoldDB" id="A0A0R1G066"/>
<organism evidence="7 8">
    <name type="scientific">Apilactobacillus kunkeei DSM 12361 = ATCC 700308</name>
    <dbReference type="NCBI Taxonomy" id="1423768"/>
    <lineage>
        <taxon>Bacteria</taxon>
        <taxon>Bacillati</taxon>
        <taxon>Bacillota</taxon>
        <taxon>Bacilli</taxon>
        <taxon>Lactobacillales</taxon>
        <taxon>Lactobacillaceae</taxon>
        <taxon>Apilactobacillus</taxon>
    </lineage>
</organism>
<evidence type="ECO:0000313" key="8">
    <source>
        <dbReference type="Proteomes" id="UP000051794"/>
    </source>
</evidence>
<comment type="similarity">
    <text evidence="2 6">Belongs to the peptidase C69 family.</text>
</comment>
<dbReference type="EC" id="3.4.-.-" evidence="6"/>
<dbReference type="PANTHER" id="PTHR12994:SF17">
    <property type="entry name" value="LD30995P"/>
    <property type="match status" value="1"/>
</dbReference>
<proteinExistence type="inferred from homology"/>
<keyword evidence="5 6" id="KW-0224">Dipeptidase</keyword>
<evidence type="ECO:0000313" key="7">
    <source>
        <dbReference type="EMBL" id="KRK24770.1"/>
    </source>
</evidence>
<dbReference type="InterPro" id="IPR005322">
    <property type="entry name" value="Peptidase_C69"/>
</dbReference>
<keyword evidence="4 6" id="KW-0378">Hydrolase</keyword>
<accession>A0A0R1G066</accession>
<dbReference type="GO" id="GO:0070004">
    <property type="term" value="F:cysteine-type exopeptidase activity"/>
    <property type="evidence" value="ECO:0007669"/>
    <property type="project" value="InterPro"/>
</dbReference>
<name>A0A0R1G066_9LACO</name>
<dbReference type="PATRIC" id="fig|1423768.4.peg.648"/>
<reference evidence="7 8" key="1">
    <citation type="journal article" date="2015" name="Genome Announc.">
        <title>Expanding the biotechnology potential of lactobacilli through comparative genomics of 213 strains and associated genera.</title>
        <authorList>
            <person name="Sun Z."/>
            <person name="Harris H.M."/>
            <person name="McCann A."/>
            <person name="Guo C."/>
            <person name="Argimon S."/>
            <person name="Zhang W."/>
            <person name="Yang X."/>
            <person name="Jeffery I.B."/>
            <person name="Cooney J.C."/>
            <person name="Kagawa T.F."/>
            <person name="Liu W."/>
            <person name="Song Y."/>
            <person name="Salvetti E."/>
            <person name="Wrobel A."/>
            <person name="Rasinkangas P."/>
            <person name="Parkhill J."/>
            <person name="Rea M.C."/>
            <person name="O'Sullivan O."/>
            <person name="Ritari J."/>
            <person name="Douillard F.P."/>
            <person name="Paul Ross R."/>
            <person name="Yang R."/>
            <person name="Briner A.E."/>
            <person name="Felis G.E."/>
            <person name="de Vos W.M."/>
            <person name="Barrangou R."/>
            <person name="Klaenhammer T.R."/>
            <person name="Caufield P.W."/>
            <person name="Cui Y."/>
            <person name="Zhang H."/>
            <person name="O'Toole P.W."/>
        </authorList>
    </citation>
    <scope>NUCLEOTIDE SEQUENCE [LARGE SCALE GENOMIC DNA]</scope>
    <source>
        <strain evidence="7 8">DSM 12361</strain>
    </source>
</reference>
<evidence type="ECO:0000256" key="4">
    <source>
        <dbReference type="ARBA" id="ARBA00022801"/>
    </source>
</evidence>
<protein>
    <recommendedName>
        <fullName evidence="6">Dipeptidase</fullName>
        <ecNumber evidence="6">3.4.-.-</ecNumber>
    </recommendedName>
</protein>
<evidence type="ECO:0000256" key="5">
    <source>
        <dbReference type="ARBA" id="ARBA00022997"/>
    </source>
</evidence>
<dbReference type="Proteomes" id="UP000051794">
    <property type="component" value="Unassembled WGS sequence"/>
</dbReference>
<dbReference type="Gene3D" id="3.60.60.10">
    <property type="entry name" value="Penicillin V Acylase, Chain A"/>
    <property type="match status" value="1"/>
</dbReference>
<dbReference type="PANTHER" id="PTHR12994">
    <property type="entry name" value="SECERNIN"/>
    <property type="match status" value="1"/>
</dbReference>
<dbReference type="InterPro" id="IPR047804">
    <property type="entry name" value="C69_dipept_A-like"/>
</dbReference>
<evidence type="ECO:0000256" key="1">
    <source>
        <dbReference type="ARBA" id="ARBA00001670"/>
    </source>
</evidence>
<gene>
    <name evidence="7" type="ORF">FD43_GL000642</name>
</gene>
<comment type="catalytic activity">
    <reaction evidence="1">
        <text>an L-aminoacyl-L-amino acid + H2O = 2 an L-alpha-amino acid</text>
        <dbReference type="Rhea" id="RHEA:48940"/>
        <dbReference type="ChEBI" id="CHEBI:15377"/>
        <dbReference type="ChEBI" id="CHEBI:59869"/>
        <dbReference type="ChEBI" id="CHEBI:77460"/>
        <dbReference type="EC" id="3.4.13.19"/>
    </reaction>
</comment>
<dbReference type="NCBIfam" id="NF033678">
    <property type="entry name" value="C69_fam_dipept"/>
    <property type="match status" value="1"/>
</dbReference>
<dbReference type="GO" id="GO:0006508">
    <property type="term" value="P:proteolysis"/>
    <property type="evidence" value="ECO:0007669"/>
    <property type="project" value="UniProtKB-KW"/>
</dbReference>